<keyword evidence="6 10" id="KW-0547">Nucleotide-binding</keyword>
<dbReference type="Gene3D" id="1.10.20.140">
    <property type="match status" value="1"/>
</dbReference>
<evidence type="ECO:0000256" key="13">
    <source>
        <dbReference type="RuleBase" id="RU003785"/>
    </source>
</evidence>
<feature type="binding site" evidence="10">
    <location>
        <begin position="9"/>
        <end position="16"/>
    </location>
    <ligand>
        <name>ATP</name>
        <dbReference type="ChEBI" id="CHEBI:30616"/>
    </ligand>
</feature>
<keyword evidence="5 10" id="KW-0819">tRNA processing</keyword>
<accession>A0AB35U1L2</accession>
<evidence type="ECO:0000256" key="8">
    <source>
        <dbReference type="ARBA" id="ARBA00022842"/>
    </source>
</evidence>
<comment type="cofactor">
    <cofactor evidence="1 10">
        <name>Mg(2+)</name>
        <dbReference type="ChEBI" id="CHEBI:18420"/>
    </cofactor>
</comment>
<protein>
    <recommendedName>
        <fullName evidence="10">tRNA dimethylallyltransferase</fullName>
        <ecNumber evidence="10">2.5.1.75</ecNumber>
    </recommendedName>
    <alternativeName>
        <fullName evidence="10">Dimethylallyl diphosphate:tRNA dimethylallyltransferase</fullName>
        <shortName evidence="10">DMAPP:tRNA dimethylallyltransferase</shortName>
        <shortName evidence="10">DMATase</shortName>
    </alternativeName>
    <alternativeName>
        <fullName evidence="10">Isopentenyl-diphosphate:tRNA isopentenyltransferase</fullName>
        <shortName evidence="10">IPP transferase</shortName>
        <shortName evidence="10">IPPT</shortName>
        <shortName evidence="10">IPTase</shortName>
    </alternativeName>
</protein>
<evidence type="ECO:0000256" key="4">
    <source>
        <dbReference type="ARBA" id="ARBA00022679"/>
    </source>
</evidence>
<keyword evidence="8 10" id="KW-0460">Magnesium</keyword>
<dbReference type="SUPFAM" id="SSF52540">
    <property type="entry name" value="P-loop containing nucleoside triphosphate hydrolases"/>
    <property type="match status" value="2"/>
</dbReference>
<evidence type="ECO:0000313" key="14">
    <source>
        <dbReference type="EMBL" id="MDX8418968.1"/>
    </source>
</evidence>
<keyword evidence="15" id="KW-1185">Reference proteome</keyword>
<dbReference type="GO" id="GO:0006400">
    <property type="term" value="P:tRNA modification"/>
    <property type="evidence" value="ECO:0007669"/>
    <property type="project" value="TreeGrafter"/>
</dbReference>
<dbReference type="AlphaFoldDB" id="A0AB35U1L2"/>
<dbReference type="InterPro" id="IPR039657">
    <property type="entry name" value="Dimethylallyltransferase"/>
</dbReference>
<feature type="region of interest" description="Interaction with substrate tRNA" evidence="10">
    <location>
        <begin position="34"/>
        <end position="37"/>
    </location>
</feature>
<organism evidence="14 15">
    <name type="scientific">Grylomicrobium aquisgranensis</name>
    <dbReference type="NCBI Taxonomy" id="2926318"/>
    <lineage>
        <taxon>Bacteria</taxon>
        <taxon>Bacillati</taxon>
        <taxon>Bacillota</taxon>
        <taxon>Erysipelotrichia</taxon>
        <taxon>Erysipelotrichales</taxon>
        <taxon>Erysipelotrichaceae</taxon>
        <taxon>Grylomicrobium</taxon>
    </lineage>
</organism>
<dbReference type="Pfam" id="PF01715">
    <property type="entry name" value="IPPT"/>
    <property type="match status" value="1"/>
</dbReference>
<dbReference type="Proteomes" id="UP001286174">
    <property type="component" value="Unassembled WGS sequence"/>
</dbReference>
<gene>
    <name evidence="10 14" type="primary">miaA</name>
    <name evidence="14" type="ORF">MOZ60_02540</name>
</gene>
<evidence type="ECO:0000313" key="15">
    <source>
        <dbReference type="Proteomes" id="UP001286174"/>
    </source>
</evidence>
<comment type="caution">
    <text evidence="10">Lacks conserved residue(s) required for the propagation of feature annotation.</text>
</comment>
<comment type="function">
    <text evidence="2 10 12">Catalyzes the transfer of a dimethylallyl group onto the adenine at position 37 in tRNAs that read codons beginning with uridine, leading to the formation of N6-(dimethylallyl)adenosine (i(6)A).</text>
</comment>
<evidence type="ECO:0000256" key="12">
    <source>
        <dbReference type="RuleBase" id="RU003784"/>
    </source>
</evidence>
<dbReference type="InterPro" id="IPR027417">
    <property type="entry name" value="P-loop_NTPase"/>
</dbReference>
<evidence type="ECO:0000256" key="5">
    <source>
        <dbReference type="ARBA" id="ARBA00022694"/>
    </source>
</evidence>
<keyword evidence="4 10" id="KW-0808">Transferase</keyword>
<dbReference type="GO" id="GO:0005524">
    <property type="term" value="F:ATP binding"/>
    <property type="evidence" value="ECO:0007669"/>
    <property type="project" value="UniProtKB-UniRule"/>
</dbReference>
<evidence type="ECO:0000256" key="1">
    <source>
        <dbReference type="ARBA" id="ARBA00001946"/>
    </source>
</evidence>
<dbReference type="RefSeq" id="WP_370595530.1">
    <property type="nucleotide sequence ID" value="NZ_JALBUR010000003.1"/>
</dbReference>
<evidence type="ECO:0000256" key="9">
    <source>
        <dbReference type="ARBA" id="ARBA00049563"/>
    </source>
</evidence>
<dbReference type="EC" id="2.5.1.75" evidence="10"/>
<dbReference type="GO" id="GO:0052381">
    <property type="term" value="F:tRNA dimethylallyltransferase activity"/>
    <property type="evidence" value="ECO:0007669"/>
    <property type="project" value="UniProtKB-UniRule"/>
</dbReference>
<evidence type="ECO:0000256" key="10">
    <source>
        <dbReference type="HAMAP-Rule" id="MF_00185"/>
    </source>
</evidence>
<dbReference type="PANTHER" id="PTHR11088:SF60">
    <property type="entry name" value="TRNA DIMETHYLALLYLTRANSFERASE"/>
    <property type="match status" value="1"/>
</dbReference>
<comment type="similarity">
    <text evidence="3 10 13">Belongs to the IPP transferase family.</text>
</comment>
<dbReference type="PANTHER" id="PTHR11088">
    <property type="entry name" value="TRNA DIMETHYLALLYLTRANSFERASE"/>
    <property type="match status" value="1"/>
</dbReference>
<reference evidence="14 15" key="1">
    <citation type="submission" date="2022-03" db="EMBL/GenBank/DDBJ databases">
        <title>Novel taxa within the pig intestine.</title>
        <authorList>
            <person name="Wylensek D."/>
            <person name="Bishof K."/>
            <person name="Afrizal A."/>
            <person name="Clavel T."/>
        </authorList>
    </citation>
    <scope>NUCLEOTIDE SEQUENCE [LARGE SCALE GENOMIC DNA]</scope>
    <source>
        <strain evidence="14 15">CLA-KB-P133</strain>
    </source>
</reference>
<comment type="catalytic activity">
    <reaction evidence="9 10 11">
        <text>adenosine(37) in tRNA + dimethylallyl diphosphate = N(6)-dimethylallyladenosine(37) in tRNA + diphosphate</text>
        <dbReference type="Rhea" id="RHEA:26482"/>
        <dbReference type="Rhea" id="RHEA-COMP:10162"/>
        <dbReference type="Rhea" id="RHEA-COMP:10375"/>
        <dbReference type="ChEBI" id="CHEBI:33019"/>
        <dbReference type="ChEBI" id="CHEBI:57623"/>
        <dbReference type="ChEBI" id="CHEBI:74411"/>
        <dbReference type="ChEBI" id="CHEBI:74415"/>
        <dbReference type="EC" id="2.5.1.75"/>
    </reaction>
</comment>
<keyword evidence="7 10" id="KW-0067">ATP-binding</keyword>
<dbReference type="HAMAP" id="MF_00185">
    <property type="entry name" value="IPP_trans"/>
    <property type="match status" value="1"/>
</dbReference>
<evidence type="ECO:0000256" key="7">
    <source>
        <dbReference type="ARBA" id="ARBA00022840"/>
    </source>
</evidence>
<dbReference type="InterPro" id="IPR018022">
    <property type="entry name" value="IPT"/>
</dbReference>
<evidence type="ECO:0000256" key="11">
    <source>
        <dbReference type="RuleBase" id="RU003783"/>
    </source>
</evidence>
<comment type="caution">
    <text evidence="14">The sequence shown here is derived from an EMBL/GenBank/DDBJ whole genome shotgun (WGS) entry which is preliminary data.</text>
</comment>
<sequence length="300" mass="33990">MKKVLVIAGPTAAGKSDFAVEMAKQLDGIIISGDSIQVYRGFDIGSGKITKAEMQGIPHELIDILGPRDHYSAADFQKMARSIIDTTEKFPMICGGTGLYLKACLYDYAFPAENHEGTIDPALDQMDNDALYALLVEKDPVQAEKIHPHNRRRVIRALTILARQGKTMSSLEAAQTHMPVYDIWIAGCTMDRDKLYARINARVEKMFALGLEQEVKDLLQNGSTFSDQAMQGIGYREFEPYIKGECTLDDVKTQIQTHSRQFAKRQYTWLRHQLPVHWFDITDEKEKQKMAEEIINWSNS</sequence>
<dbReference type="Gene3D" id="3.40.50.300">
    <property type="entry name" value="P-loop containing nucleotide triphosphate hydrolases"/>
    <property type="match status" value="1"/>
</dbReference>
<evidence type="ECO:0000256" key="6">
    <source>
        <dbReference type="ARBA" id="ARBA00022741"/>
    </source>
</evidence>
<proteinExistence type="inferred from homology"/>
<feature type="binding site" evidence="10">
    <location>
        <begin position="11"/>
        <end position="16"/>
    </location>
    <ligand>
        <name>substrate</name>
    </ligand>
</feature>
<dbReference type="NCBIfam" id="TIGR00174">
    <property type="entry name" value="miaA"/>
    <property type="match status" value="1"/>
</dbReference>
<feature type="site" description="Interaction with substrate tRNA" evidence="10">
    <location>
        <position position="97"/>
    </location>
</feature>
<evidence type="ECO:0000256" key="2">
    <source>
        <dbReference type="ARBA" id="ARBA00003213"/>
    </source>
</evidence>
<evidence type="ECO:0000256" key="3">
    <source>
        <dbReference type="ARBA" id="ARBA00005842"/>
    </source>
</evidence>
<comment type="subunit">
    <text evidence="10">Monomer.</text>
</comment>
<name>A0AB35U1L2_9FIRM</name>
<dbReference type="EMBL" id="JALBUR010000003">
    <property type="protein sequence ID" value="MDX8418968.1"/>
    <property type="molecule type" value="Genomic_DNA"/>
</dbReference>